<dbReference type="AlphaFoldDB" id="A0A2M8KKR7"/>
<name>A0A2M8KKR7_9BACT</name>
<gene>
    <name evidence="1" type="ORF">COU86_04330</name>
</gene>
<dbReference type="PANTHER" id="PTHR38471:SF2">
    <property type="entry name" value="FOUR HELIX BUNDLE PROTEIN"/>
    <property type="match status" value="1"/>
</dbReference>
<dbReference type="SUPFAM" id="SSF158446">
    <property type="entry name" value="IVS-encoded protein-like"/>
    <property type="match status" value="1"/>
</dbReference>
<dbReference type="NCBIfam" id="TIGR02436">
    <property type="entry name" value="four helix bundle protein"/>
    <property type="match status" value="1"/>
</dbReference>
<dbReference type="Proteomes" id="UP000231434">
    <property type="component" value="Unassembled WGS sequence"/>
</dbReference>
<dbReference type="Gene3D" id="1.20.1440.60">
    <property type="entry name" value="23S rRNA-intervening sequence"/>
    <property type="match status" value="1"/>
</dbReference>
<evidence type="ECO:0000313" key="1">
    <source>
        <dbReference type="EMBL" id="PJE60517.1"/>
    </source>
</evidence>
<comment type="caution">
    <text evidence="1">The sequence shown here is derived from an EMBL/GenBank/DDBJ whole genome shotgun (WGS) entry which is preliminary data.</text>
</comment>
<dbReference type="CDD" id="cd16377">
    <property type="entry name" value="23S_rRNA_IVP_like"/>
    <property type="match status" value="1"/>
</dbReference>
<organism evidence="1 2">
    <name type="scientific">Candidatus Roizmanbacteria bacterium CG10_big_fil_rev_8_21_14_0_10_36_26</name>
    <dbReference type="NCBI Taxonomy" id="1974851"/>
    <lineage>
        <taxon>Bacteria</taxon>
        <taxon>Candidatus Roizmaniibacteriota</taxon>
    </lineage>
</organism>
<dbReference type="InterPro" id="IPR012657">
    <property type="entry name" value="23S_rRNA-intervening_sequence"/>
</dbReference>
<feature type="non-terminal residue" evidence="1">
    <location>
        <position position="103"/>
    </location>
</feature>
<sequence>MFNFENLQVYQMSIDFVNSIYEITKKFPKDELFGLTNQLRRASVSIPLNIAEGSSRTGKDFKHFLSLSRGSCFECVAITSIAKKQNYLTELEFNKIYQTCLSL</sequence>
<dbReference type="EMBL" id="PFEB01000046">
    <property type="protein sequence ID" value="PJE60517.1"/>
    <property type="molecule type" value="Genomic_DNA"/>
</dbReference>
<protein>
    <submittedName>
        <fullName evidence="1">Four helix bundle protein</fullName>
    </submittedName>
</protein>
<dbReference type="Pfam" id="PF05635">
    <property type="entry name" value="23S_rRNA_IVP"/>
    <property type="match status" value="1"/>
</dbReference>
<evidence type="ECO:0000313" key="2">
    <source>
        <dbReference type="Proteomes" id="UP000231434"/>
    </source>
</evidence>
<accession>A0A2M8KKR7</accession>
<dbReference type="InterPro" id="IPR036583">
    <property type="entry name" value="23S_rRNA_IVS_sf"/>
</dbReference>
<dbReference type="PANTHER" id="PTHR38471">
    <property type="entry name" value="FOUR HELIX BUNDLE PROTEIN"/>
    <property type="match status" value="1"/>
</dbReference>
<reference evidence="2" key="1">
    <citation type="submission" date="2017-09" db="EMBL/GenBank/DDBJ databases">
        <title>Depth-based differentiation of microbial function through sediment-hosted aquifers and enrichment of novel symbionts in the deep terrestrial subsurface.</title>
        <authorList>
            <person name="Probst A.J."/>
            <person name="Ladd B."/>
            <person name="Jarett J.K."/>
            <person name="Geller-Mcgrath D.E."/>
            <person name="Sieber C.M.K."/>
            <person name="Emerson J.B."/>
            <person name="Anantharaman K."/>
            <person name="Thomas B.C."/>
            <person name="Malmstrom R."/>
            <person name="Stieglmeier M."/>
            <person name="Klingl A."/>
            <person name="Woyke T."/>
            <person name="Ryan C.M."/>
            <person name="Banfield J.F."/>
        </authorList>
    </citation>
    <scope>NUCLEOTIDE SEQUENCE [LARGE SCALE GENOMIC DNA]</scope>
</reference>
<proteinExistence type="predicted"/>